<evidence type="ECO:0000313" key="3">
    <source>
        <dbReference type="Proteomes" id="UP001181355"/>
    </source>
</evidence>
<keyword evidence="3" id="KW-1185">Reference proteome</keyword>
<gene>
    <name evidence="2" type="ORF">RF679_15670</name>
</gene>
<protein>
    <submittedName>
        <fullName evidence="2">Uncharacterized protein</fullName>
    </submittedName>
</protein>
<sequence>MNTKSRAVSFLLFGEVLIGVCLAVLFLTDKFLAPGPDTMFTGLILLSVFALAGLTLIGVPPLVWFAARTLFATRESRTALSIGVIVVGICLWSVVAAWIVFV</sequence>
<dbReference type="RefSeq" id="WP_309481565.1">
    <property type="nucleotide sequence ID" value="NZ_CP133720.1"/>
</dbReference>
<dbReference type="Proteomes" id="UP001181355">
    <property type="component" value="Chromosome"/>
</dbReference>
<dbReference type="EMBL" id="CP133720">
    <property type="protein sequence ID" value="WMW80072.1"/>
    <property type="molecule type" value="Genomic_DNA"/>
</dbReference>
<evidence type="ECO:0000256" key="1">
    <source>
        <dbReference type="SAM" id="Phobius"/>
    </source>
</evidence>
<feature type="transmembrane region" description="Helical" evidence="1">
    <location>
        <begin position="79"/>
        <end position="101"/>
    </location>
</feature>
<organism evidence="2 3">
    <name type="scientific">Undibacterium cyanobacteriorum</name>
    <dbReference type="NCBI Taxonomy" id="3073561"/>
    <lineage>
        <taxon>Bacteria</taxon>
        <taxon>Pseudomonadati</taxon>
        <taxon>Pseudomonadota</taxon>
        <taxon>Betaproteobacteria</taxon>
        <taxon>Burkholderiales</taxon>
        <taxon>Oxalobacteraceae</taxon>
        <taxon>Undibacterium</taxon>
    </lineage>
</organism>
<evidence type="ECO:0000313" key="2">
    <source>
        <dbReference type="EMBL" id="WMW80072.1"/>
    </source>
</evidence>
<keyword evidence="1" id="KW-0472">Membrane</keyword>
<reference evidence="2" key="1">
    <citation type="submission" date="2023-09" db="EMBL/GenBank/DDBJ databases">
        <title>Undibacterium sp. 20NA77.5 isolated from freshwater.</title>
        <authorList>
            <person name="Le V."/>
            <person name="Ko S.-R."/>
            <person name="Ahn C.-Y."/>
            <person name="Oh H.-M."/>
        </authorList>
    </citation>
    <scope>NUCLEOTIDE SEQUENCE</scope>
    <source>
        <strain evidence="2">20NA77.5</strain>
    </source>
</reference>
<feature type="transmembrane region" description="Helical" evidence="1">
    <location>
        <begin position="39"/>
        <end position="67"/>
    </location>
</feature>
<proteinExistence type="predicted"/>
<keyword evidence="1" id="KW-0812">Transmembrane</keyword>
<feature type="transmembrane region" description="Helical" evidence="1">
    <location>
        <begin position="7"/>
        <end position="27"/>
    </location>
</feature>
<keyword evidence="1" id="KW-1133">Transmembrane helix</keyword>
<name>A0ABY9RFS7_9BURK</name>
<accession>A0ABY9RFS7</accession>